<name>A0ABP1DL77_9APHY</name>
<gene>
    <name evidence="4" type="ORF">GFSPODELE1_LOCUS6540</name>
</gene>
<feature type="transmembrane region" description="Helical" evidence="2">
    <location>
        <begin position="195"/>
        <end position="216"/>
    </location>
</feature>
<sequence length="375" mass="42078">MTTQSEHFDPEKLLDQYLTAVRDVELSRLAAFVVATAVIYDYIVTFDLEIVLIWGKRWSIIKAVYLWHRYFGILCVIFQVVALTYNGVNDGLSVVSFLSTQSVRDVLSGNFWIHWETWGYSALIFSSELVLILWIWVICNRSRLVLVTLLGLFAAEVTGVIVVLVISFRHTVGSAHLLPNMTYCFARGTVPSFKFLWVPVLGFDTILLAIYLYQGYRTRGLHKRKGFSSMHMIYKHSLLNFLAIFASYLSCATMWIVAEPGLIQIPASFALALSITNCTRLLLNIRRAYYIGPSHMHLSNGSGLVIHSSGFGTPNSATPLASLRWARRDNSMESIRSQTMLDEDVDSSDTLYNGLGGPSGSHYEMNEIKSSAGEA</sequence>
<feature type="transmembrane region" description="Helical" evidence="2">
    <location>
        <begin position="118"/>
        <end position="137"/>
    </location>
</feature>
<reference evidence="5" key="1">
    <citation type="submission" date="2024-04" db="EMBL/GenBank/DDBJ databases">
        <authorList>
            <person name="Shaw F."/>
            <person name="Minotto A."/>
        </authorList>
    </citation>
    <scope>NUCLEOTIDE SEQUENCE [LARGE SCALE GENOMIC DNA]</scope>
</reference>
<dbReference type="EMBL" id="OZ037947">
    <property type="protein sequence ID" value="CAL1707783.1"/>
    <property type="molecule type" value="Genomic_DNA"/>
</dbReference>
<protein>
    <recommendedName>
        <fullName evidence="3">DUF6533 domain-containing protein</fullName>
    </recommendedName>
</protein>
<keyword evidence="2" id="KW-1133">Transmembrane helix</keyword>
<keyword evidence="2" id="KW-0472">Membrane</keyword>
<evidence type="ECO:0000256" key="1">
    <source>
        <dbReference type="SAM" id="MobiDB-lite"/>
    </source>
</evidence>
<keyword evidence="5" id="KW-1185">Reference proteome</keyword>
<proteinExistence type="predicted"/>
<evidence type="ECO:0000259" key="3">
    <source>
        <dbReference type="Pfam" id="PF20151"/>
    </source>
</evidence>
<feature type="domain" description="DUF6533" evidence="3">
    <location>
        <begin position="31"/>
        <end position="74"/>
    </location>
</feature>
<feature type="transmembrane region" description="Helical" evidence="2">
    <location>
        <begin position="237"/>
        <end position="257"/>
    </location>
</feature>
<dbReference type="Proteomes" id="UP001497453">
    <property type="component" value="Chromosome 4"/>
</dbReference>
<organism evidence="4 5">
    <name type="scientific">Somion occarium</name>
    <dbReference type="NCBI Taxonomy" id="3059160"/>
    <lineage>
        <taxon>Eukaryota</taxon>
        <taxon>Fungi</taxon>
        <taxon>Dikarya</taxon>
        <taxon>Basidiomycota</taxon>
        <taxon>Agaricomycotina</taxon>
        <taxon>Agaricomycetes</taxon>
        <taxon>Polyporales</taxon>
        <taxon>Cerrenaceae</taxon>
        <taxon>Somion</taxon>
    </lineage>
</organism>
<feature type="transmembrane region" description="Helical" evidence="2">
    <location>
        <begin position="29"/>
        <end position="54"/>
    </location>
</feature>
<feature type="transmembrane region" description="Helical" evidence="2">
    <location>
        <begin position="263"/>
        <end position="283"/>
    </location>
</feature>
<dbReference type="Pfam" id="PF20151">
    <property type="entry name" value="DUF6533"/>
    <property type="match status" value="1"/>
</dbReference>
<keyword evidence="2" id="KW-0812">Transmembrane</keyword>
<evidence type="ECO:0000256" key="2">
    <source>
        <dbReference type="SAM" id="Phobius"/>
    </source>
</evidence>
<accession>A0ABP1DL77</accession>
<dbReference type="InterPro" id="IPR045340">
    <property type="entry name" value="DUF6533"/>
</dbReference>
<evidence type="ECO:0000313" key="5">
    <source>
        <dbReference type="Proteomes" id="UP001497453"/>
    </source>
</evidence>
<feature type="region of interest" description="Disordered" evidence="1">
    <location>
        <begin position="355"/>
        <end position="375"/>
    </location>
</feature>
<feature type="transmembrane region" description="Helical" evidence="2">
    <location>
        <begin position="66"/>
        <end position="88"/>
    </location>
</feature>
<evidence type="ECO:0000313" key="4">
    <source>
        <dbReference type="EMBL" id="CAL1707783.1"/>
    </source>
</evidence>
<feature type="transmembrane region" description="Helical" evidence="2">
    <location>
        <begin position="144"/>
        <end position="168"/>
    </location>
</feature>